<feature type="region of interest" description="Disordered" evidence="1">
    <location>
        <begin position="20"/>
        <end position="79"/>
    </location>
</feature>
<evidence type="ECO:0000256" key="1">
    <source>
        <dbReference type="SAM" id="MobiDB-lite"/>
    </source>
</evidence>
<gene>
    <name evidence="2" type="ORF">EYF80_062151</name>
</gene>
<dbReference type="EMBL" id="SRLO01007861">
    <property type="protein sequence ID" value="TNN27703.1"/>
    <property type="molecule type" value="Genomic_DNA"/>
</dbReference>
<dbReference type="Proteomes" id="UP000314294">
    <property type="component" value="Unassembled WGS sequence"/>
</dbReference>
<sequence length="79" mass="8678">MEDAERRSNQYDTMLAKFEQRSRLMTQEKHETQPSGGGPTASMRRRRFLTWSGPSPDCGGSGGSDGLEEATKAAAEVDQ</sequence>
<protein>
    <submittedName>
        <fullName evidence="2">Uncharacterized protein</fullName>
    </submittedName>
</protein>
<feature type="compositionally biased region" description="Basic and acidic residues" evidence="1">
    <location>
        <begin position="20"/>
        <end position="32"/>
    </location>
</feature>
<name>A0A4Z2EG02_9TELE</name>
<proteinExistence type="predicted"/>
<accession>A0A4Z2EG02</accession>
<comment type="caution">
    <text evidence="2">The sequence shown here is derived from an EMBL/GenBank/DDBJ whole genome shotgun (WGS) entry which is preliminary data.</text>
</comment>
<dbReference type="AlphaFoldDB" id="A0A4Z2EG02"/>
<evidence type="ECO:0000313" key="2">
    <source>
        <dbReference type="EMBL" id="TNN27703.1"/>
    </source>
</evidence>
<keyword evidence="3" id="KW-1185">Reference proteome</keyword>
<evidence type="ECO:0000313" key="3">
    <source>
        <dbReference type="Proteomes" id="UP000314294"/>
    </source>
</evidence>
<organism evidence="2 3">
    <name type="scientific">Liparis tanakae</name>
    <name type="common">Tanaka's snailfish</name>
    <dbReference type="NCBI Taxonomy" id="230148"/>
    <lineage>
        <taxon>Eukaryota</taxon>
        <taxon>Metazoa</taxon>
        <taxon>Chordata</taxon>
        <taxon>Craniata</taxon>
        <taxon>Vertebrata</taxon>
        <taxon>Euteleostomi</taxon>
        <taxon>Actinopterygii</taxon>
        <taxon>Neopterygii</taxon>
        <taxon>Teleostei</taxon>
        <taxon>Neoteleostei</taxon>
        <taxon>Acanthomorphata</taxon>
        <taxon>Eupercaria</taxon>
        <taxon>Perciformes</taxon>
        <taxon>Cottioidei</taxon>
        <taxon>Cottales</taxon>
        <taxon>Liparidae</taxon>
        <taxon>Liparis</taxon>
    </lineage>
</organism>
<reference evidence="2 3" key="1">
    <citation type="submission" date="2019-03" db="EMBL/GenBank/DDBJ databases">
        <title>First draft genome of Liparis tanakae, snailfish: a comprehensive survey of snailfish specific genes.</title>
        <authorList>
            <person name="Kim W."/>
            <person name="Song I."/>
            <person name="Jeong J.-H."/>
            <person name="Kim D."/>
            <person name="Kim S."/>
            <person name="Ryu S."/>
            <person name="Song J.Y."/>
            <person name="Lee S.K."/>
        </authorList>
    </citation>
    <scope>NUCLEOTIDE SEQUENCE [LARGE SCALE GENOMIC DNA]</scope>
    <source>
        <tissue evidence="2">Muscle</tissue>
    </source>
</reference>